<feature type="region of interest" description="Disordered" evidence="1">
    <location>
        <begin position="42"/>
        <end position="115"/>
    </location>
</feature>
<keyword evidence="2" id="KW-0732">Signal</keyword>
<evidence type="ECO:0000313" key="4">
    <source>
        <dbReference type="Proteomes" id="UP001150238"/>
    </source>
</evidence>
<evidence type="ECO:0000313" key="3">
    <source>
        <dbReference type="EMBL" id="KAJ4484221.1"/>
    </source>
</evidence>
<organism evidence="3 4">
    <name type="scientific">Lentinula lateritia</name>
    <dbReference type="NCBI Taxonomy" id="40482"/>
    <lineage>
        <taxon>Eukaryota</taxon>
        <taxon>Fungi</taxon>
        <taxon>Dikarya</taxon>
        <taxon>Basidiomycota</taxon>
        <taxon>Agaricomycotina</taxon>
        <taxon>Agaricomycetes</taxon>
        <taxon>Agaricomycetidae</taxon>
        <taxon>Agaricales</taxon>
        <taxon>Marasmiineae</taxon>
        <taxon>Omphalotaceae</taxon>
        <taxon>Lentinula</taxon>
    </lineage>
</organism>
<accession>A0A9W9AJA4</accession>
<name>A0A9W9AJA4_9AGAR</name>
<sequence>MRFIGVYLFLALVSVGFAVPLSADKDAERSLNLQAASRVDSVPFGTRNFYDTSDDEDATKQETPKKQEEAPPDAQNKKKTGSKWRPSWMGRKKGGDKAKDNNRENGEGSKPQREN</sequence>
<reference evidence="3" key="1">
    <citation type="submission" date="2022-08" db="EMBL/GenBank/DDBJ databases">
        <authorList>
            <consortium name="DOE Joint Genome Institute"/>
            <person name="Min B."/>
            <person name="Riley R."/>
            <person name="Sierra-Patev S."/>
            <person name="Naranjo-Ortiz M."/>
            <person name="Looney B."/>
            <person name="Konkel Z."/>
            <person name="Slot J.C."/>
            <person name="Sakamoto Y."/>
            <person name="Steenwyk J.L."/>
            <person name="Rokas A."/>
            <person name="Carro J."/>
            <person name="Camarero S."/>
            <person name="Ferreira P."/>
            <person name="Molpeceres G."/>
            <person name="Ruiz-Duenas F.J."/>
            <person name="Serrano A."/>
            <person name="Henrissat B."/>
            <person name="Drula E."/>
            <person name="Hughes K.W."/>
            <person name="Mata J.L."/>
            <person name="Ishikawa N.K."/>
            <person name="Vargas-Isla R."/>
            <person name="Ushijima S."/>
            <person name="Smith C.A."/>
            <person name="Ahrendt S."/>
            <person name="Andreopoulos W."/>
            <person name="He G."/>
            <person name="Labutti K."/>
            <person name="Lipzen A."/>
            <person name="Ng V."/>
            <person name="Sandor L."/>
            <person name="Barry K."/>
            <person name="Martinez A.T."/>
            <person name="Xiao Y."/>
            <person name="Gibbons J.G."/>
            <person name="Terashima K."/>
            <person name="Hibbett D.S."/>
            <person name="Grigoriev I.V."/>
        </authorList>
    </citation>
    <scope>NUCLEOTIDE SEQUENCE</scope>
    <source>
        <strain evidence="3">Sp2 HRB7682 ss15</strain>
    </source>
</reference>
<feature type="compositionally biased region" description="Basic and acidic residues" evidence="1">
    <location>
        <begin position="58"/>
        <end position="69"/>
    </location>
</feature>
<dbReference type="AlphaFoldDB" id="A0A9W9AJA4"/>
<reference evidence="3" key="2">
    <citation type="journal article" date="2023" name="Proc. Natl. Acad. Sci. U.S.A.">
        <title>A global phylogenomic analysis of the shiitake genus Lentinula.</title>
        <authorList>
            <person name="Sierra-Patev S."/>
            <person name="Min B."/>
            <person name="Naranjo-Ortiz M."/>
            <person name="Looney B."/>
            <person name="Konkel Z."/>
            <person name="Slot J.C."/>
            <person name="Sakamoto Y."/>
            <person name="Steenwyk J.L."/>
            <person name="Rokas A."/>
            <person name="Carro J."/>
            <person name="Camarero S."/>
            <person name="Ferreira P."/>
            <person name="Molpeceres G."/>
            <person name="Ruiz-Duenas F.J."/>
            <person name="Serrano A."/>
            <person name="Henrissat B."/>
            <person name="Drula E."/>
            <person name="Hughes K.W."/>
            <person name="Mata J.L."/>
            <person name="Ishikawa N.K."/>
            <person name="Vargas-Isla R."/>
            <person name="Ushijima S."/>
            <person name="Smith C.A."/>
            <person name="Donoghue J."/>
            <person name="Ahrendt S."/>
            <person name="Andreopoulos W."/>
            <person name="He G."/>
            <person name="LaButti K."/>
            <person name="Lipzen A."/>
            <person name="Ng V."/>
            <person name="Riley R."/>
            <person name="Sandor L."/>
            <person name="Barry K."/>
            <person name="Martinez A.T."/>
            <person name="Xiao Y."/>
            <person name="Gibbons J.G."/>
            <person name="Terashima K."/>
            <person name="Grigoriev I.V."/>
            <person name="Hibbett D."/>
        </authorList>
    </citation>
    <scope>NUCLEOTIDE SEQUENCE</scope>
    <source>
        <strain evidence="3">Sp2 HRB7682 ss15</strain>
    </source>
</reference>
<feature type="chain" id="PRO_5040908493" evidence="2">
    <location>
        <begin position="19"/>
        <end position="115"/>
    </location>
</feature>
<gene>
    <name evidence="3" type="ORF">C8J55DRAFT_559363</name>
</gene>
<evidence type="ECO:0000256" key="2">
    <source>
        <dbReference type="SAM" id="SignalP"/>
    </source>
</evidence>
<dbReference type="Proteomes" id="UP001150238">
    <property type="component" value="Unassembled WGS sequence"/>
</dbReference>
<feature type="compositionally biased region" description="Basic and acidic residues" evidence="1">
    <location>
        <begin position="93"/>
        <end position="115"/>
    </location>
</feature>
<proteinExistence type="predicted"/>
<protein>
    <submittedName>
        <fullName evidence="3">Uncharacterized protein</fullName>
    </submittedName>
</protein>
<dbReference type="EMBL" id="JANVFS010000012">
    <property type="protein sequence ID" value="KAJ4484221.1"/>
    <property type="molecule type" value="Genomic_DNA"/>
</dbReference>
<feature type="signal peptide" evidence="2">
    <location>
        <begin position="1"/>
        <end position="18"/>
    </location>
</feature>
<evidence type="ECO:0000256" key="1">
    <source>
        <dbReference type="SAM" id="MobiDB-lite"/>
    </source>
</evidence>
<comment type="caution">
    <text evidence="3">The sequence shown here is derived from an EMBL/GenBank/DDBJ whole genome shotgun (WGS) entry which is preliminary data.</text>
</comment>